<evidence type="ECO:0000313" key="1">
    <source>
        <dbReference type="EMBL" id="ORY84845.1"/>
    </source>
</evidence>
<evidence type="ECO:0000313" key="2">
    <source>
        <dbReference type="Proteomes" id="UP000193685"/>
    </source>
</evidence>
<dbReference type="GeneID" id="63785472"/>
<proteinExistence type="predicted"/>
<dbReference type="Proteomes" id="UP000193685">
    <property type="component" value="Unassembled WGS sequence"/>
</dbReference>
<gene>
    <name evidence="1" type="ORF">BCR37DRAFT_377676</name>
</gene>
<comment type="caution">
    <text evidence="1">The sequence shown here is derived from an EMBL/GenBank/DDBJ whole genome shotgun (WGS) entry which is preliminary data.</text>
</comment>
<organism evidence="1 2">
    <name type="scientific">Protomyces lactucae-debilis</name>
    <dbReference type="NCBI Taxonomy" id="2754530"/>
    <lineage>
        <taxon>Eukaryota</taxon>
        <taxon>Fungi</taxon>
        <taxon>Dikarya</taxon>
        <taxon>Ascomycota</taxon>
        <taxon>Taphrinomycotina</taxon>
        <taxon>Taphrinomycetes</taxon>
        <taxon>Taphrinales</taxon>
        <taxon>Protomycetaceae</taxon>
        <taxon>Protomyces</taxon>
    </lineage>
</organism>
<protein>
    <submittedName>
        <fullName evidence="1">Uncharacterized protein</fullName>
    </submittedName>
</protein>
<dbReference type="RefSeq" id="XP_040726628.1">
    <property type="nucleotide sequence ID" value="XM_040868873.1"/>
</dbReference>
<reference evidence="1 2" key="1">
    <citation type="submission" date="2016-07" db="EMBL/GenBank/DDBJ databases">
        <title>Pervasive Adenine N6-methylation of Active Genes in Fungi.</title>
        <authorList>
            <consortium name="DOE Joint Genome Institute"/>
            <person name="Mondo S.J."/>
            <person name="Dannebaum R.O."/>
            <person name="Kuo R.C."/>
            <person name="Labutti K."/>
            <person name="Haridas S."/>
            <person name="Kuo A."/>
            <person name="Salamov A."/>
            <person name="Ahrendt S.R."/>
            <person name="Lipzen A."/>
            <person name="Sullivan W."/>
            <person name="Andreopoulos W.B."/>
            <person name="Clum A."/>
            <person name="Lindquist E."/>
            <person name="Daum C."/>
            <person name="Ramamoorthy G.K."/>
            <person name="Gryganskyi A."/>
            <person name="Culley D."/>
            <person name="Magnuson J.K."/>
            <person name="James T.Y."/>
            <person name="O'Malley M.A."/>
            <person name="Stajich J.E."/>
            <person name="Spatafora J.W."/>
            <person name="Visel A."/>
            <person name="Grigoriev I.V."/>
        </authorList>
    </citation>
    <scope>NUCLEOTIDE SEQUENCE [LARGE SCALE GENOMIC DNA]</scope>
    <source>
        <strain evidence="1 2">12-1054</strain>
    </source>
</reference>
<dbReference type="EMBL" id="MCFI01000005">
    <property type="protein sequence ID" value="ORY84845.1"/>
    <property type="molecule type" value="Genomic_DNA"/>
</dbReference>
<accession>A0A1Y2FQ61</accession>
<name>A0A1Y2FQ61_PROLT</name>
<keyword evidence="2" id="KW-1185">Reference proteome</keyword>
<sequence>MLSRDCKNAAFRTFWEVLLQIAIFFSGSRLLFSYLNFSCETSAVSRNHCNMPAGWVNSFGEDIFRAKSHRGEKDCYEASFTFTKSIRLLALESPEDCTTACFSHFIKLGEAVDDYVLTPDGSYCLTTINVCYKDSSATLMNACFAGNQLSNCPESQCICTTDIWFASVVKPIRSGSVTVPPGEHPTVPFCHPDEFDRFLNIEINRLVIIENPEEESLWFSVARVKNFAISCDANLKRRQVSVSAQIQQVRRRNTAICSCVPYPQAKLPPGKYRNHECFTSSKVQVFSSNVTVTTPEDAERDIPRLIEYQIDDSSQWIPQHYL</sequence>
<dbReference type="AlphaFoldDB" id="A0A1Y2FQ61"/>